<evidence type="ECO:0000313" key="12">
    <source>
        <dbReference type="EMBL" id="EWC46970.1"/>
    </source>
</evidence>
<dbReference type="GO" id="GO:0016020">
    <property type="term" value="C:membrane"/>
    <property type="evidence" value="ECO:0007669"/>
    <property type="project" value="UniProtKB-SubCell"/>
</dbReference>
<keyword evidence="13" id="KW-1185">Reference proteome</keyword>
<dbReference type="HOGENOM" id="CLU_015166_6_2_1"/>
<sequence>MNRYSHYNSDLDAFELYHIESEELERLNSTAEPRVNPRPPPEYNAVIAGLSGAVGTSIASIAVYPLDLIVKRLQVQRAVRSESPSGQPSRDESYNGFIDAASKIYHEEGGLGAFYTGCLQDTANSMVSAFIYFLSYNFMRQRRLQAQARDPTSPSRTPNTLGVLEELSIGVLAGATAKLFTAPVANVVTRKQTAALHQPDAKPGHRDTTSATSVAAIVKDIYTERGLRGFWSGYDATLILTLNPAITFLLYETSKSLLPRRYRDRPTGGQTFVLAAVAKAVASAVMYPISMAKTRSQVRRNNSSSGQSTVYATLLGAYAARGLAGMYEGIWGEVLKGFFSNGNVPLVE</sequence>
<evidence type="ECO:0000256" key="1">
    <source>
        <dbReference type="ARBA" id="ARBA00004141"/>
    </source>
</evidence>
<evidence type="ECO:0000256" key="9">
    <source>
        <dbReference type="PROSITE-ProRule" id="PRU00282"/>
    </source>
</evidence>
<dbReference type="GO" id="GO:0015217">
    <property type="term" value="F:ADP transmembrane transporter activity"/>
    <property type="evidence" value="ECO:0007669"/>
    <property type="project" value="TreeGrafter"/>
</dbReference>
<dbReference type="PANTHER" id="PTHR45939">
    <property type="entry name" value="PEROXISOMAL MEMBRANE PROTEIN PMP34-RELATED"/>
    <property type="match status" value="1"/>
</dbReference>
<evidence type="ECO:0000256" key="8">
    <source>
        <dbReference type="ARBA" id="ARBA00023136"/>
    </source>
</evidence>
<evidence type="ECO:0008006" key="14">
    <source>
        <dbReference type="Google" id="ProtNLM"/>
    </source>
</evidence>
<dbReference type="OrthoDB" id="18574at2759"/>
<dbReference type="SUPFAM" id="SSF103506">
    <property type="entry name" value="Mitochondrial carrier"/>
    <property type="match status" value="1"/>
</dbReference>
<dbReference type="Gene3D" id="1.50.40.10">
    <property type="entry name" value="Mitochondrial carrier domain"/>
    <property type="match status" value="1"/>
</dbReference>
<dbReference type="InterPro" id="IPR023395">
    <property type="entry name" value="MCP_dom_sf"/>
</dbReference>
<evidence type="ECO:0000256" key="10">
    <source>
        <dbReference type="RuleBase" id="RU000488"/>
    </source>
</evidence>
<keyword evidence="4 9" id="KW-0812">Transmembrane</keyword>
<dbReference type="Pfam" id="PF00153">
    <property type="entry name" value="Mito_carr"/>
    <property type="match status" value="3"/>
</dbReference>
<evidence type="ECO:0000313" key="13">
    <source>
        <dbReference type="Proteomes" id="UP000024837"/>
    </source>
</evidence>
<keyword evidence="6" id="KW-0999">Mitochondrion inner membrane</keyword>
<evidence type="ECO:0000256" key="4">
    <source>
        <dbReference type="ARBA" id="ARBA00022692"/>
    </source>
</evidence>
<comment type="similarity">
    <text evidence="2 10">Belongs to the mitochondrial carrier (TC 2.A.29) family.</text>
</comment>
<accession>W7IDB9</accession>
<feature type="repeat" description="Solcar" evidence="9">
    <location>
        <begin position="161"/>
        <end position="257"/>
    </location>
</feature>
<dbReference type="EMBL" id="KI966413">
    <property type="protein sequence ID" value="EWC46970.1"/>
    <property type="molecule type" value="Genomic_DNA"/>
</dbReference>
<name>W7IDB9_9PEZI</name>
<keyword evidence="8 9" id="KW-0472">Membrane</keyword>
<feature type="transmembrane region" description="Helical" evidence="11">
    <location>
        <begin position="45"/>
        <end position="70"/>
    </location>
</feature>
<feature type="transmembrane region" description="Helical" evidence="11">
    <location>
        <begin position="229"/>
        <end position="251"/>
    </location>
</feature>
<feature type="repeat" description="Solcar" evidence="9">
    <location>
        <begin position="43"/>
        <end position="142"/>
    </location>
</feature>
<evidence type="ECO:0000256" key="5">
    <source>
        <dbReference type="ARBA" id="ARBA00022737"/>
    </source>
</evidence>
<evidence type="ECO:0000256" key="7">
    <source>
        <dbReference type="ARBA" id="ARBA00022989"/>
    </source>
</evidence>
<keyword evidence="5" id="KW-0677">Repeat</keyword>
<dbReference type="Proteomes" id="UP000024837">
    <property type="component" value="Unassembled WGS sequence"/>
</dbReference>
<proteinExistence type="inferred from homology"/>
<keyword evidence="3 10" id="KW-0813">Transport</keyword>
<evidence type="ECO:0000256" key="11">
    <source>
        <dbReference type="SAM" id="Phobius"/>
    </source>
</evidence>
<keyword evidence="6" id="KW-0496">Mitochondrion</keyword>
<organism evidence="12 13">
    <name type="scientific">Drechslerella stenobrocha 248</name>
    <dbReference type="NCBI Taxonomy" id="1043628"/>
    <lineage>
        <taxon>Eukaryota</taxon>
        <taxon>Fungi</taxon>
        <taxon>Dikarya</taxon>
        <taxon>Ascomycota</taxon>
        <taxon>Pezizomycotina</taxon>
        <taxon>Orbiliomycetes</taxon>
        <taxon>Orbiliales</taxon>
        <taxon>Orbiliaceae</taxon>
        <taxon>Drechslerella</taxon>
    </lineage>
</organism>
<evidence type="ECO:0000256" key="3">
    <source>
        <dbReference type="ARBA" id="ARBA00022448"/>
    </source>
</evidence>
<dbReference type="PANTHER" id="PTHR45939:SF2">
    <property type="entry name" value="CARRIER PROTEIN, PUTATIVE (AFU_ORTHOLOGUE AFUA_2G13870)-RELATED"/>
    <property type="match status" value="1"/>
</dbReference>
<feature type="transmembrane region" description="Helical" evidence="11">
    <location>
        <begin position="271"/>
        <end position="290"/>
    </location>
</feature>
<evidence type="ECO:0000256" key="6">
    <source>
        <dbReference type="ARBA" id="ARBA00022792"/>
    </source>
</evidence>
<comment type="subcellular location">
    <subcellularLocation>
        <location evidence="1">Membrane</location>
        <topology evidence="1">Multi-pass membrane protein</topology>
    </subcellularLocation>
</comment>
<reference evidence="12 13" key="1">
    <citation type="submission" date="2013-05" db="EMBL/GenBank/DDBJ databases">
        <title>Drechslerella stenobrocha genome reveals carnivorous origination and mechanical trapping mechanism of predatory fungi.</title>
        <authorList>
            <person name="Liu X."/>
            <person name="Zhang W."/>
            <person name="Liu K."/>
        </authorList>
    </citation>
    <scope>NUCLEOTIDE SEQUENCE [LARGE SCALE GENOMIC DNA]</scope>
    <source>
        <strain evidence="12 13">248</strain>
    </source>
</reference>
<keyword evidence="7 11" id="KW-1133">Transmembrane helix</keyword>
<gene>
    <name evidence="12" type="ORF">DRE_03732</name>
</gene>
<dbReference type="InterPro" id="IPR052217">
    <property type="entry name" value="Mito/Peroxisomal_Carrier"/>
</dbReference>
<dbReference type="InterPro" id="IPR018108">
    <property type="entry name" value="MCP_transmembrane"/>
</dbReference>
<dbReference type="AlphaFoldDB" id="W7IDB9"/>
<evidence type="ECO:0000256" key="2">
    <source>
        <dbReference type="ARBA" id="ARBA00006375"/>
    </source>
</evidence>
<protein>
    <recommendedName>
        <fullName evidence="14">Mitochondrial carrier</fullName>
    </recommendedName>
</protein>
<dbReference type="PROSITE" id="PS50920">
    <property type="entry name" value="SOLCAR"/>
    <property type="match status" value="2"/>
</dbReference>